<comment type="caution">
    <text evidence="2">The sequence shown here is derived from an EMBL/GenBank/DDBJ whole genome shotgun (WGS) entry which is preliminary data.</text>
</comment>
<dbReference type="Proteomes" id="UP000034508">
    <property type="component" value="Unassembled WGS sequence"/>
</dbReference>
<accession>A0A0G0FHQ8</accession>
<reference evidence="2 3" key="1">
    <citation type="journal article" date="2015" name="Nature">
        <title>rRNA introns, odd ribosomes, and small enigmatic genomes across a large radiation of phyla.</title>
        <authorList>
            <person name="Brown C.T."/>
            <person name="Hug L.A."/>
            <person name="Thomas B.C."/>
            <person name="Sharon I."/>
            <person name="Castelle C.J."/>
            <person name="Singh A."/>
            <person name="Wilkins M.J."/>
            <person name="Williams K.H."/>
            <person name="Banfield J.F."/>
        </authorList>
    </citation>
    <scope>NUCLEOTIDE SEQUENCE [LARGE SCALE GENOMIC DNA]</scope>
</reference>
<evidence type="ECO:0000313" key="2">
    <source>
        <dbReference type="EMBL" id="KKQ18573.1"/>
    </source>
</evidence>
<organism evidence="2 3">
    <name type="scientific">Berkelbacteria bacterium GW2011_GWA1_36_9</name>
    <dbReference type="NCBI Taxonomy" id="1618331"/>
    <lineage>
        <taxon>Bacteria</taxon>
        <taxon>Candidatus Berkelbacteria</taxon>
    </lineage>
</organism>
<feature type="transmembrane region" description="Helical" evidence="1">
    <location>
        <begin position="7"/>
        <end position="31"/>
    </location>
</feature>
<gene>
    <name evidence="2" type="ORF">US31_C0003G0002</name>
</gene>
<keyword evidence="1" id="KW-1133">Transmembrane helix</keyword>
<dbReference type="EMBL" id="LBSM01000003">
    <property type="protein sequence ID" value="KKQ18573.1"/>
    <property type="molecule type" value="Genomic_DNA"/>
</dbReference>
<keyword evidence="1" id="KW-0812">Transmembrane</keyword>
<feature type="transmembrane region" description="Helical" evidence="1">
    <location>
        <begin position="82"/>
        <end position="105"/>
    </location>
</feature>
<keyword evidence="1" id="KW-0472">Membrane</keyword>
<sequence>MKYYSKIFFSLFILLHILTIGAIIFYSWFLFILSGMGCSAGCPSNYGEDVALQILLPVSVMMLFLFFSIIILFLQQYKNPRLGYLTIILVPFDIYIIYKLFLFLPVWGEEIFWLTISTMSILAFFIPFYVLMKLIQEDFFKNRRIAK</sequence>
<evidence type="ECO:0000313" key="3">
    <source>
        <dbReference type="Proteomes" id="UP000034508"/>
    </source>
</evidence>
<feature type="transmembrane region" description="Helical" evidence="1">
    <location>
        <begin position="51"/>
        <end position="75"/>
    </location>
</feature>
<protein>
    <submittedName>
        <fullName evidence="2">Uncharacterized protein</fullName>
    </submittedName>
</protein>
<proteinExistence type="predicted"/>
<name>A0A0G0FHQ8_9BACT</name>
<feature type="transmembrane region" description="Helical" evidence="1">
    <location>
        <begin position="111"/>
        <end position="135"/>
    </location>
</feature>
<evidence type="ECO:0000256" key="1">
    <source>
        <dbReference type="SAM" id="Phobius"/>
    </source>
</evidence>
<dbReference type="AlphaFoldDB" id="A0A0G0FHQ8"/>